<keyword evidence="5" id="KW-0735">Signal-anchor</keyword>
<comment type="function">
    <text evidence="9">Extracts misfolded glycoproteins, but not glycoproteins undergoing productive folding, from the calnexin cycle. It is directly involved in endoplasmic reticulum-associated degradation (ERAD) and targets misfolded glycoproteins for degradation in an N-glycan-independent manner, probably by forming a complex with SEL1L. It has low mannosidase activity, catalyzing mannose trimming from Man8GlcNAc2 to Man7GlcNAc2.</text>
</comment>
<feature type="active site" evidence="10">
    <location>
        <position position="306"/>
    </location>
</feature>
<evidence type="ECO:0000313" key="14">
    <source>
        <dbReference type="EMBL" id="KAK2722141.1"/>
    </source>
</evidence>
<keyword evidence="15" id="KW-1185">Reference proteome</keyword>
<dbReference type="Gene3D" id="1.50.10.10">
    <property type="match status" value="1"/>
</dbReference>
<evidence type="ECO:0000256" key="2">
    <source>
        <dbReference type="ARBA" id="ARBA00007658"/>
    </source>
</evidence>
<gene>
    <name evidence="14" type="ORF">QYM36_002630</name>
</gene>
<feature type="active site" evidence="10">
    <location>
        <position position="429"/>
    </location>
</feature>
<keyword evidence="8" id="KW-0325">Glycoprotein</keyword>
<keyword evidence="7" id="KW-0472">Membrane</keyword>
<dbReference type="EC" id="3.2.1.-" evidence="12"/>
<dbReference type="GO" id="GO:1904380">
    <property type="term" value="P:endoplasmic reticulum mannose trimming"/>
    <property type="evidence" value="ECO:0007669"/>
    <property type="project" value="InterPro"/>
</dbReference>
<evidence type="ECO:0000256" key="8">
    <source>
        <dbReference type="ARBA" id="ARBA00023180"/>
    </source>
</evidence>
<dbReference type="InterPro" id="IPR012341">
    <property type="entry name" value="6hp_glycosidase-like_sf"/>
</dbReference>
<dbReference type="AlphaFoldDB" id="A0AA88LEW7"/>
<evidence type="ECO:0000256" key="11">
    <source>
        <dbReference type="PIRSR" id="PIRSR601382-2"/>
    </source>
</evidence>
<feature type="signal peptide" evidence="13">
    <location>
        <begin position="1"/>
        <end position="18"/>
    </location>
</feature>
<name>A0AA88LEW7_ARTSF</name>
<dbReference type="PANTHER" id="PTHR45679:SF5">
    <property type="entry name" value="ER DEGRADATION-ENHANCING ALPHA-MANNOSIDASE-LIKE PROTEIN 1"/>
    <property type="match status" value="1"/>
</dbReference>
<dbReference type="InterPro" id="IPR044674">
    <property type="entry name" value="EDEM1/2/3"/>
</dbReference>
<keyword evidence="13" id="KW-0732">Signal</keyword>
<dbReference type="GO" id="GO:0044322">
    <property type="term" value="C:endoplasmic reticulum quality control compartment"/>
    <property type="evidence" value="ECO:0007669"/>
    <property type="project" value="GOC"/>
</dbReference>
<dbReference type="GO" id="GO:0005975">
    <property type="term" value="P:carbohydrate metabolic process"/>
    <property type="evidence" value="ECO:0007669"/>
    <property type="project" value="InterPro"/>
</dbReference>
<comment type="subcellular location">
    <subcellularLocation>
        <location evidence="1">Endoplasmic reticulum membrane</location>
        <topology evidence="1">Single-pass type II membrane protein</topology>
    </subcellularLocation>
</comment>
<keyword evidence="12" id="KW-0378">Hydrolase</keyword>
<comment type="caution">
    <text evidence="14">The sequence shown here is derived from an EMBL/GenBank/DDBJ whole genome shotgun (WGS) entry which is preliminary data.</text>
</comment>
<feature type="binding site" evidence="11">
    <location>
        <position position="515"/>
    </location>
    <ligand>
        <name>Ca(2+)</name>
        <dbReference type="ChEBI" id="CHEBI:29108"/>
    </ligand>
</feature>
<evidence type="ECO:0000256" key="4">
    <source>
        <dbReference type="ARBA" id="ARBA00022824"/>
    </source>
</evidence>
<feature type="active site" description="Proton donor" evidence="10">
    <location>
        <position position="162"/>
    </location>
</feature>
<keyword evidence="6" id="KW-1133">Transmembrane helix</keyword>
<dbReference type="InterPro" id="IPR036026">
    <property type="entry name" value="Seven-hairpin_glycosidases"/>
</dbReference>
<dbReference type="GO" id="GO:0005509">
    <property type="term" value="F:calcium ion binding"/>
    <property type="evidence" value="ECO:0007669"/>
    <property type="project" value="InterPro"/>
</dbReference>
<keyword evidence="3" id="KW-0812">Transmembrane</keyword>
<evidence type="ECO:0000256" key="12">
    <source>
        <dbReference type="RuleBase" id="RU361193"/>
    </source>
</evidence>
<dbReference type="GO" id="GO:0004571">
    <property type="term" value="F:mannosyl-oligosaccharide 1,2-alpha-mannosidase activity"/>
    <property type="evidence" value="ECO:0007669"/>
    <property type="project" value="InterPro"/>
</dbReference>
<proteinExistence type="inferred from homology"/>
<evidence type="ECO:0000256" key="5">
    <source>
        <dbReference type="ARBA" id="ARBA00022968"/>
    </source>
</evidence>
<protein>
    <recommendedName>
        <fullName evidence="12">alpha-1,2-Mannosidase</fullName>
        <ecNumber evidence="12">3.2.1.-</ecNumber>
    </recommendedName>
</protein>
<reference evidence="14" key="1">
    <citation type="submission" date="2023-07" db="EMBL/GenBank/DDBJ databases">
        <title>Chromosome-level genome assembly of Artemia franciscana.</title>
        <authorList>
            <person name="Jo E."/>
        </authorList>
    </citation>
    <scope>NUCLEOTIDE SEQUENCE</scope>
    <source>
        <tissue evidence="14">Whole body</tissue>
    </source>
</reference>
<evidence type="ECO:0000256" key="13">
    <source>
        <dbReference type="SAM" id="SignalP"/>
    </source>
</evidence>
<dbReference type="EMBL" id="JAVRJZ010000005">
    <property type="protein sequence ID" value="KAK2722141.1"/>
    <property type="molecule type" value="Genomic_DNA"/>
</dbReference>
<comment type="cofactor">
    <cofactor evidence="11">
        <name>Ca(2+)</name>
        <dbReference type="ChEBI" id="CHEBI:29108"/>
    </cofactor>
</comment>
<evidence type="ECO:0000313" key="15">
    <source>
        <dbReference type="Proteomes" id="UP001187531"/>
    </source>
</evidence>
<dbReference type="Pfam" id="PF01532">
    <property type="entry name" value="Glyco_hydro_47"/>
    <property type="match status" value="1"/>
</dbReference>
<keyword evidence="12" id="KW-0326">Glycosidase</keyword>
<evidence type="ECO:0000256" key="3">
    <source>
        <dbReference type="ARBA" id="ARBA00022692"/>
    </source>
</evidence>
<evidence type="ECO:0000256" key="1">
    <source>
        <dbReference type="ARBA" id="ARBA00004648"/>
    </source>
</evidence>
<keyword evidence="4" id="KW-0256">Endoplasmic reticulum</keyword>
<accession>A0AA88LEW7</accession>
<dbReference type="FunFam" id="1.50.10.10:FF:000016">
    <property type="entry name" value="alpha-1,2-Mannosidase"/>
    <property type="match status" value="1"/>
</dbReference>
<dbReference type="PRINTS" id="PR00747">
    <property type="entry name" value="GLYHDRLASE47"/>
</dbReference>
<dbReference type="PANTHER" id="PTHR45679">
    <property type="entry name" value="ER DEGRADATION-ENHANCING ALPHA-MANNOSIDASE-LIKE PROTEIN 2"/>
    <property type="match status" value="1"/>
</dbReference>
<evidence type="ECO:0000256" key="9">
    <source>
        <dbReference type="ARBA" id="ARBA00060207"/>
    </source>
</evidence>
<evidence type="ECO:0000256" key="6">
    <source>
        <dbReference type="ARBA" id="ARBA00022989"/>
    </source>
</evidence>
<keyword evidence="11" id="KW-0479">Metal-binding</keyword>
<feature type="chain" id="PRO_5041735242" description="alpha-1,2-Mannosidase" evidence="13">
    <location>
        <begin position="19"/>
        <end position="582"/>
    </location>
</feature>
<keyword evidence="11" id="KW-0106">Calcium</keyword>
<organism evidence="14 15">
    <name type="scientific">Artemia franciscana</name>
    <name type="common">Brine shrimp</name>
    <name type="synonym">Artemia sanfranciscana</name>
    <dbReference type="NCBI Taxonomy" id="6661"/>
    <lineage>
        <taxon>Eukaryota</taxon>
        <taxon>Metazoa</taxon>
        <taxon>Ecdysozoa</taxon>
        <taxon>Arthropoda</taxon>
        <taxon>Crustacea</taxon>
        <taxon>Branchiopoda</taxon>
        <taxon>Anostraca</taxon>
        <taxon>Artemiidae</taxon>
        <taxon>Artemia</taxon>
    </lineage>
</organism>
<evidence type="ECO:0000256" key="10">
    <source>
        <dbReference type="PIRSR" id="PIRSR601382-1"/>
    </source>
</evidence>
<dbReference type="Proteomes" id="UP001187531">
    <property type="component" value="Unassembled WGS sequence"/>
</dbReference>
<comment type="similarity">
    <text evidence="2 12">Belongs to the glycosyl hydrolase 47 family.</text>
</comment>
<feature type="active site" description="Proton donor" evidence="10">
    <location>
        <position position="410"/>
    </location>
</feature>
<dbReference type="SUPFAM" id="SSF48225">
    <property type="entry name" value="Seven-hairpin glycosidases"/>
    <property type="match status" value="1"/>
</dbReference>
<dbReference type="InterPro" id="IPR001382">
    <property type="entry name" value="Glyco_hydro_47"/>
</dbReference>
<evidence type="ECO:0000256" key="7">
    <source>
        <dbReference type="ARBA" id="ARBA00023136"/>
    </source>
</evidence>
<dbReference type="GO" id="GO:0005789">
    <property type="term" value="C:endoplasmic reticulum membrane"/>
    <property type="evidence" value="ECO:0007669"/>
    <property type="project" value="UniProtKB-SubCell"/>
</dbReference>
<sequence length="582" mass="66146">MKSCFIFAILAFFPFVCLVTYKNYTSGGLFEILLKQLQSNDCQDLYAEGLSFKNQYSDFNDEYKTELKERVRSIFLSSLYNYYEYAFPKDELNPIDCKGRGPDYGNPSNININDVLGNYSLTLIDSLDSIAVMGTKEQFHQAVQDVIRVVDFDQDSIVQVFESNIRILGSLLSAHLLLTVETGLGNLTLNGYESELLSMAQDLGTRLLQAFDVSPLGLPHPRVNLRDGVPTNWSAENCLAGAGSFLLEFGLLSRLTGDPVYEWKARRATKALWNMRSNGTGLLGNTFDVETGIWNSKLSGLGAGMDSYYEYLLKSFILFGEQGDLDMFEEAYTTIKKYMRRGRTSCLDGIGDHPLYVNVNMDTGTTHSAWIDALQASFPGVQVLYGDVDEAICQHAVYHAIWRKYGLMPERYNWQLKTPEILFYPLRPEFVESTYLLYQATKHPYYLHVGKEILWSLEQYAKCNCGYCTVHNIIDRTLEDRMESFFLSETCKYLYLLFDENHALNHNAEKFIFTTEGHVIPVMDLPPVVPLPQILAMLPLDSNDTKTPTQIWPASALNIAFVNEKTNSQRFSERTFGNSRIS</sequence>